<evidence type="ECO:0000256" key="1">
    <source>
        <dbReference type="SAM" id="Phobius"/>
    </source>
</evidence>
<proteinExistence type="predicted"/>
<feature type="transmembrane region" description="Helical" evidence="1">
    <location>
        <begin position="24"/>
        <end position="43"/>
    </location>
</feature>
<dbReference type="Pfam" id="PF00009">
    <property type="entry name" value="GTP_EFTU"/>
    <property type="match status" value="1"/>
</dbReference>
<dbReference type="InterPro" id="IPR006297">
    <property type="entry name" value="EF-4"/>
</dbReference>
<dbReference type="AlphaFoldDB" id="A0AAV6MCK7"/>
<keyword evidence="4" id="KW-1185">Reference proteome</keyword>
<reference evidence="3 4" key="1">
    <citation type="journal article" date="2021" name="Hortic Res">
        <title>The domestication of Cucurbita argyrosperma as revealed by the genome of its wild relative.</title>
        <authorList>
            <person name="Barrera-Redondo J."/>
            <person name="Sanchez-de la Vega G."/>
            <person name="Aguirre-Liguori J.A."/>
            <person name="Castellanos-Morales G."/>
            <person name="Gutierrez-Guerrero Y.T."/>
            <person name="Aguirre-Dugua X."/>
            <person name="Aguirre-Planter E."/>
            <person name="Tenaillon M.I."/>
            <person name="Lira-Saade R."/>
            <person name="Eguiarte L.E."/>
        </authorList>
    </citation>
    <scope>NUCLEOTIDE SEQUENCE [LARGE SCALE GENOMIC DNA]</scope>
    <source>
        <strain evidence="3">JBR-2021</strain>
    </source>
</reference>
<evidence type="ECO:0000313" key="4">
    <source>
        <dbReference type="Proteomes" id="UP000685013"/>
    </source>
</evidence>
<dbReference type="GO" id="GO:0005739">
    <property type="term" value="C:mitochondrion"/>
    <property type="evidence" value="ECO:0007669"/>
    <property type="project" value="TreeGrafter"/>
</dbReference>
<evidence type="ECO:0000259" key="2">
    <source>
        <dbReference type="Pfam" id="PF00009"/>
    </source>
</evidence>
<gene>
    <name evidence="3" type="ORF">SDJN03_23042</name>
</gene>
<keyword evidence="1" id="KW-1133">Transmembrane helix</keyword>
<dbReference type="InterPro" id="IPR000795">
    <property type="entry name" value="T_Tr_GTP-bd_dom"/>
</dbReference>
<dbReference type="GO" id="GO:0005525">
    <property type="term" value="F:GTP binding"/>
    <property type="evidence" value="ECO:0007669"/>
    <property type="project" value="InterPro"/>
</dbReference>
<dbReference type="GO" id="GO:0003924">
    <property type="term" value="F:GTPase activity"/>
    <property type="evidence" value="ECO:0007669"/>
    <property type="project" value="InterPro"/>
</dbReference>
<name>A0AAV6MCK7_9ROSI</name>
<dbReference type="GO" id="GO:0045727">
    <property type="term" value="P:positive regulation of translation"/>
    <property type="evidence" value="ECO:0007669"/>
    <property type="project" value="TreeGrafter"/>
</dbReference>
<sequence length="138" mass="15990">MGRCGYKTDQDIGPLKQFLSPKSLYPYTTSLAVTLSIWSFIIVHVTTSRQNVEEVGIDLTQFPPDRIRKFSIIAHVDHGKFTLADRLLELTGTIKRGHGRPLYLDMLQVYCQINKENYVCQSRYFLIFFMISLNLLRN</sequence>
<feature type="non-terminal residue" evidence="3">
    <location>
        <position position="1"/>
    </location>
</feature>
<dbReference type="PANTHER" id="PTHR43512">
    <property type="entry name" value="TRANSLATION FACTOR GUF1-RELATED"/>
    <property type="match status" value="1"/>
</dbReference>
<dbReference type="EMBL" id="JAGKQH010000015">
    <property type="protein sequence ID" value="KAG6578594.1"/>
    <property type="molecule type" value="Genomic_DNA"/>
</dbReference>
<feature type="domain" description="Tr-type G" evidence="2">
    <location>
        <begin position="66"/>
        <end position="99"/>
    </location>
</feature>
<comment type="caution">
    <text evidence="3">The sequence shown here is derived from an EMBL/GenBank/DDBJ whole genome shotgun (WGS) entry which is preliminary data.</text>
</comment>
<dbReference type="GO" id="GO:0097177">
    <property type="term" value="F:mitochondrial ribosome binding"/>
    <property type="evidence" value="ECO:0007669"/>
    <property type="project" value="TreeGrafter"/>
</dbReference>
<organism evidence="3 4">
    <name type="scientific">Cucurbita argyrosperma subsp. sororia</name>
    <dbReference type="NCBI Taxonomy" id="37648"/>
    <lineage>
        <taxon>Eukaryota</taxon>
        <taxon>Viridiplantae</taxon>
        <taxon>Streptophyta</taxon>
        <taxon>Embryophyta</taxon>
        <taxon>Tracheophyta</taxon>
        <taxon>Spermatophyta</taxon>
        <taxon>Magnoliopsida</taxon>
        <taxon>eudicotyledons</taxon>
        <taxon>Gunneridae</taxon>
        <taxon>Pentapetalae</taxon>
        <taxon>rosids</taxon>
        <taxon>fabids</taxon>
        <taxon>Cucurbitales</taxon>
        <taxon>Cucurbitaceae</taxon>
        <taxon>Cucurbiteae</taxon>
        <taxon>Cucurbita</taxon>
    </lineage>
</organism>
<dbReference type="PANTHER" id="PTHR43512:SF7">
    <property type="entry name" value="TRANSLATION FACTOR GUF1, MITOCHONDRIAL"/>
    <property type="match status" value="1"/>
</dbReference>
<keyword evidence="1" id="KW-0812">Transmembrane</keyword>
<evidence type="ECO:0000313" key="3">
    <source>
        <dbReference type="EMBL" id="KAG6578594.1"/>
    </source>
</evidence>
<dbReference type="Proteomes" id="UP000685013">
    <property type="component" value="Chromosome 15"/>
</dbReference>
<accession>A0AAV6MCK7</accession>
<keyword evidence="1" id="KW-0472">Membrane</keyword>
<protein>
    <submittedName>
        <fullName evidence="3">Translation factor GUF1-like, mitochondrial</fullName>
    </submittedName>
</protein>